<evidence type="ECO:0000256" key="9">
    <source>
        <dbReference type="ARBA" id="ARBA00047899"/>
    </source>
</evidence>
<comment type="similarity">
    <text evidence="1">Belongs to the protein kinase superfamily. CAMK Ser/Thr protein kinase family.</text>
</comment>
<evidence type="ECO:0000259" key="12">
    <source>
        <dbReference type="PROSITE" id="PS50011"/>
    </source>
</evidence>
<dbReference type="Pfam" id="PF00069">
    <property type="entry name" value="Pkinase"/>
    <property type="match status" value="1"/>
</dbReference>
<comment type="catalytic activity">
    <reaction evidence="9">
        <text>L-threonyl-[protein] + ATP = O-phospho-L-threonyl-[protein] + ADP + H(+)</text>
        <dbReference type="Rhea" id="RHEA:46608"/>
        <dbReference type="Rhea" id="RHEA-COMP:11060"/>
        <dbReference type="Rhea" id="RHEA-COMP:11605"/>
        <dbReference type="ChEBI" id="CHEBI:15378"/>
        <dbReference type="ChEBI" id="CHEBI:30013"/>
        <dbReference type="ChEBI" id="CHEBI:30616"/>
        <dbReference type="ChEBI" id="CHEBI:61977"/>
        <dbReference type="ChEBI" id="CHEBI:456216"/>
        <dbReference type="EC" id="2.7.11.1"/>
    </reaction>
</comment>
<dbReference type="InterPro" id="IPR000719">
    <property type="entry name" value="Prot_kinase_dom"/>
</dbReference>
<feature type="compositionally biased region" description="Low complexity" evidence="11">
    <location>
        <begin position="416"/>
        <end position="430"/>
    </location>
</feature>
<dbReference type="GO" id="GO:0005524">
    <property type="term" value="F:ATP binding"/>
    <property type="evidence" value="ECO:0007669"/>
    <property type="project" value="UniProtKB-KW"/>
</dbReference>
<dbReference type="InterPro" id="IPR011009">
    <property type="entry name" value="Kinase-like_dom_sf"/>
</dbReference>
<evidence type="ECO:0000256" key="11">
    <source>
        <dbReference type="SAM" id="MobiDB-lite"/>
    </source>
</evidence>
<feature type="region of interest" description="Disordered" evidence="11">
    <location>
        <begin position="537"/>
        <end position="578"/>
    </location>
</feature>
<evidence type="ECO:0000313" key="13">
    <source>
        <dbReference type="Proteomes" id="UP000095281"/>
    </source>
</evidence>
<evidence type="ECO:0000256" key="1">
    <source>
        <dbReference type="ARBA" id="ARBA00006692"/>
    </source>
</evidence>
<dbReference type="SUPFAM" id="SSF56112">
    <property type="entry name" value="Protein kinase-like (PK-like)"/>
    <property type="match status" value="1"/>
</dbReference>
<dbReference type="AlphaFoldDB" id="A0A1I8B7S6"/>
<comment type="catalytic activity">
    <reaction evidence="10">
        <text>L-seryl-[protein] + ATP = O-phospho-L-seryl-[protein] + ADP + H(+)</text>
        <dbReference type="Rhea" id="RHEA:17989"/>
        <dbReference type="Rhea" id="RHEA-COMP:9863"/>
        <dbReference type="Rhea" id="RHEA-COMP:11604"/>
        <dbReference type="ChEBI" id="CHEBI:15378"/>
        <dbReference type="ChEBI" id="CHEBI:29999"/>
        <dbReference type="ChEBI" id="CHEBI:30616"/>
        <dbReference type="ChEBI" id="CHEBI:83421"/>
        <dbReference type="ChEBI" id="CHEBI:456216"/>
        <dbReference type="EC" id="2.7.11.1"/>
    </reaction>
</comment>
<name>A0A1I8B7S6_MELHA</name>
<feature type="region of interest" description="Disordered" evidence="11">
    <location>
        <begin position="416"/>
        <end position="448"/>
    </location>
</feature>
<organism evidence="13 14">
    <name type="scientific">Meloidogyne hapla</name>
    <name type="common">Root-knot nematode worm</name>
    <dbReference type="NCBI Taxonomy" id="6305"/>
    <lineage>
        <taxon>Eukaryota</taxon>
        <taxon>Metazoa</taxon>
        <taxon>Ecdysozoa</taxon>
        <taxon>Nematoda</taxon>
        <taxon>Chromadorea</taxon>
        <taxon>Rhabditida</taxon>
        <taxon>Tylenchina</taxon>
        <taxon>Tylenchomorpha</taxon>
        <taxon>Tylenchoidea</taxon>
        <taxon>Meloidogynidae</taxon>
        <taxon>Meloidogyninae</taxon>
        <taxon>Meloidogyne</taxon>
    </lineage>
</organism>
<feature type="domain" description="Protein kinase" evidence="12">
    <location>
        <begin position="126"/>
        <end position="401"/>
    </location>
</feature>
<keyword evidence="5" id="KW-0808">Transferase</keyword>
<keyword evidence="4" id="KW-0597">Phosphoprotein</keyword>
<reference evidence="14" key="1">
    <citation type="submission" date="2016-11" db="UniProtKB">
        <authorList>
            <consortium name="WormBaseParasite"/>
        </authorList>
    </citation>
    <scope>IDENTIFICATION</scope>
</reference>
<dbReference type="PANTHER" id="PTHR24349">
    <property type="entry name" value="SERINE/THREONINE-PROTEIN KINASE"/>
    <property type="match status" value="1"/>
</dbReference>
<dbReference type="GO" id="GO:0004674">
    <property type="term" value="F:protein serine/threonine kinase activity"/>
    <property type="evidence" value="ECO:0007669"/>
    <property type="project" value="UniProtKB-KW"/>
</dbReference>
<dbReference type="WBParaSite" id="MhA1_Contig1569.frz3.gene11">
    <property type="protein sequence ID" value="MhA1_Contig1569.frz3.gene11"/>
    <property type="gene ID" value="MhA1_Contig1569.frz3.gene11"/>
</dbReference>
<dbReference type="Proteomes" id="UP000095281">
    <property type="component" value="Unplaced"/>
</dbReference>
<evidence type="ECO:0000256" key="8">
    <source>
        <dbReference type="ARBA" id="ARBA00022840"/>
    </source>
</evidence>
<dbReference type="EC" id="2.7.11.1" evidence="2"/>
<dbReference type="InterPro" id="IPR050205">
    <property type="entry name" value="CDPK_Ser/Thr_kinases"/>
</dbReference>
<evidence type="ECO:0000256" key="5">
    <source>
        <dbReference type="ARBA" id="ARBA00022679"/>
    </source>
</evidence>
<keyword evidence="7" id="KW-0418">Kinase</keyword>
<evidence type="ECO:0000256" key="4">
    <source>
        <dbReference type="ARBA" id="ARBA00022553"/>
    </source>
</evidence>
<protein>
    <recommendedName>
        <fullName evidence="2">non-specific serine/threonine protein kinase</fullName>
        <ecNumber evidence="2">2.7.11.1</ecNumber>
    </recommendedName>
</protein>
<proteinExistence type="inferred from homology"/>
<dbReference type="Gene3D" id="1.10.510.10">
    <property type="entry name" value="Transferase(Phosphotransferase) domain 1"/>
    <property type="match status" value="1"/>
</dbReference>
<accession>A0A1I8B7S6</accession>
<dbReference type="PROSITE" id="PS00108">
    <property type="entry name" value="PROTEIN_KINASE_ST"/>
    <property type="match status" value="1"/>
</dbReference>
<keyword evidence="6" id="KW-0547">Nucleotide-binding</keyword>
<evidence type="ECO:0000256" key="3">
    <source>
        <dbReference type="ARBA" id="ARBA00022527"/>
    </source>
</evidence>
<keyword evidence="3" id="KW-0723">Serine/threonine-protein kinase</keyword>
<evidence type="ECO:0000256" key="2">
    <source>
        <dbReference type="ARBA" id="ARBA00012513"/>
    </source>
</evidence>
<dbReference type="InterPro" id="IPR008271">
    <property type="entry name" value="Ser/Thr_kinase_AS"/>
</dbReference>
<dbReference type="PROSITE" id="PS50011">
    <property type="entry name" value="PROTEIN_KINASE_DOM"/>
    <property type="match status" value="1"/>
</dbReference>
<evidence type="ECO:0000313" key="14">
    <source>
        <dbReference type="WBParaSite" id="MhA1_Contig1569.frz3.gene11"/>
    </source>
</evidence>
<dbReference type="Gene3D" id="3.30.200.20">
    <property type="entry name" value="Phosphorylase Kinase, domain 1"/>
    <property type="match status" value="1"/>
</dbReference>
<keyword evidence="13" id="KW-1185">Reference proteome</keyword>
<sequence>MNVKTVDENNSNNKSDFNSSNFQEHIEEQQQICLTACALSDDENLSELDEEDEDEFFRRQRFPYSSGSSPVSSFRMAVRQSRAPSACGKFNESLLRGIDDPDKIKSSLCVCNSIRQNINLELKEEKEEEIEIGNGKDFPTSDRPVTDLYKISHEACYHKKSGEKFALKVLRDSARSQREISLHWLASRHQNIVSIADIFKNAFDGLNCLLVVVEFMQGGDLLTIFEESGRSPYPEQCVARIIRQIGSAVQFLHERNIAHRDIKLENILCSTSNVNTCTFKLADFGFAKLSEADRPMNSPCCTPAYVCPEILSYKEYDKSCDIWALGVATYILLCGYPPFYSMQGLPFSPGMRSRITSGVFSFPAEDWDGISSSTKHMIGVMLRTDPSERISIQQLMKSEFLSLDISQPSITKIVSSKLPPVPSDSSLSSDAGFESNSEKDGSGSESLKENIKNLEEKIKISKQQKNSPQFFVGKRITKSDRQLPCNKCIGNKYNNNRPILRERVYSIQAAQVDRALAFMRVGGADCSNCGIQLKNPSKGSTGSKLLERRRSKSITVGKATENVPNKVGEEERCPTSQY</sequence>
<feature type="compositionally biased region" description="Basic and acidic residues" evidence="11">
    <location>
        <begin position="436"/>
        <end position="448"/>
    </location>
</feature>
<dbReference type="OMA" id="ISHEACY"/>
<evidence type="ECO:0000256" key="10">
    <source>
        <dbReference type="ARBA" id="ARBA00048679"/>
    </source>
</evidence>
<keyword evidence="8" id="KW-0067">ATP-binding</keyword>
<evidence type="ECO:0000256" key="7">
    <source>
        <dbReference type="ARBA" id="ARBA00022777"/>
    </source>
</evidence>
<feature type="compositionally biased region" description="Basic and acidic residues" evidence="11">
    <location>
        <begin position="567"/>
        <end position="578"/>
    </location>
</feature>
<dbReference type="GO" id="GO:0035095">
    <property type="term" value="P:behavioral response to nicotine"/>
    <property type="evidence" value="ECO:0007669"/>
    <property type="project" value="UniProtKB-ARBA"/>
</dbReference>
<dbReference type="FunFam" id="3.30.200.20:FF:000156">
    <property type="entry name" value="MAP kinase-activated protein kinase 3"/>
    <property type="match status" value="1"/>
</dbReference>
<evidence type="ECO:0000256" key="6">
    <source>
        <dbReference type="ARBA" id="ARBA00022741"/>
    </source>
</evidence>
<dbReference type="SMART" id="SM00220">
    <property type="entry name" value="S_TKc"/>
    <property type="match status" value="1"/>
</dbReference>
<dbReference type="GO" id="GO:0019901">
    <property type="term" value="F:protein kinase binding"/>
    <property type="evidence" value="ECO:0007669"/>
    <property type="project" value="UniProtKB-ARBA"/>
</dbReference>